<organism evidence="13 14">
    <name type="scientific">Colwellia chukchiensis</name>
    <dbReference type="NCBI Taxonomy" id="641665"/>
    <lineage>
        <taxon>Bacteria</taxon>
        <taxon>Pseudomonadati</taxon>
        <taxon>Pseudomonadota</taxon>
        <taxon>Gammaproteobacteria</taxon>
        <taxon>Alteromonadales</taxon>
        <taxon>Colwelliaceae</taxon>
        <taxon>Colwellia</taxon>
    </lineage>
</organism>
<dbReference type="Gene3D" id="3.30.70.100">
    <property type="match status" value="1"/>
</dbReference>
<proteinExistence type="inferred from homology"/>
<dbReference type="STRING" id="641665.GCA_002104455_00032"/>
<dbReference type="PRINTS" id="PR00946">
    <property type="entry name" value="HGSCAVENGER"/>
</dbReference>
<dbReference type="CDD" id="cd00371">
    <property type="entry name" value="HMA"/>
    <property type="match status" value="1"/>
</dbReference>
<reference evidence="14" key="1">
    <citation type="submission" date="2016-10" db="EMBL/GenBank/DDBJ databases">
        <authorList>
            <person name="Varghese N."/>
            <person name="Submissions S."/>
        </authorList>
    </citation>
    <scope>NUCLEOTIDE SEQUENCE [LARGE SCALE GENOMIC DNA]</scope>
    <source>
        <strain evidence="14">CGMCC 1.9127</strain>
    </source>
</reference>
<evidence type="ECO:0000256" key="9">
    <source>
        <dbReference type="ARBA" id="ARBA00045344"/>
    </source>
</evidence>
<accession>A0A1H7I715</accession>
<keyword evidence="5 10" id="KW-0479">Metal-binding</keyword>
<dbReference type="PROSITE" id="PS01047">
    <property type="entry name" value="HMA_1"/>
    <property type="match status" value="1"/>
</dbReference>
<comment type="subcellular location">
    <subcellularLocation>
        <location evidence="1 10">Periplasm</location>
    </subcellularLocation>
</comment>
<evidence type="ECO:0000256" key="7">
    <source>
        <dbReference type="ARBA" id="ARBA00022764"/>
    </source>
</evidence>
<dbReference type="Proteomes" id="UP000199297">
    <property type="component" value="Unassembled WGS sequence"/>
</dbReference>
<evidence type="ECO:0000256" key="4">
    <source>
        <dbReference type="ARBA" id="ARBA00022466"/>
    </source>
</evidence>
<feature type="signal peptide" evidence="11">
    <location>
        <begin position="1"/>
        <end position="19"/>
    </location>
</feature>
<feature type="chain" id="PRO_5011582204" description="Periplasmic mercury ion-binding protein" evidence="11">
    <location>
        <begin position="20"/>
        <end position="91"/>
    </location>
</feature>
<dbReference type="InterPro" id="IPR011795">
    <property type="entry name" value="MerP"/>
</dbReference>
<keyword evidence="6 11" id="KW-0732">Signal</keyword>
<dbReference type="InterPro" id="IPR006121">
    <property type="entry name" value="HMA_dom"/>
</dbReference>
<dbReference type="GO" id="GO:0045340">
    <property type="term" value="F:mercury ion binding"/>
    <property type="evidence" value="ECO:0007669"/>
    <property type="project" value="UniProtKB-UniRule"/>
</dbReference>
<dbReference type="InterPro" id="IPR036163">
    <property type="entry name" value="HMA_dom_sf"/>
</dbReference>
<dbReference type="SUPFAM" id="SSF55008">
    <property type="entry name" value="HMA, heavy metal-associated domain"/>
    <property type="match status" value="1"/>
</dbReference>
<evidence type="ECO:0000256" key="8">
    <source>
        <dbReference type="ARBA" id="ARBA00022914"/>
    </source>
</evidence>
<dbReference type="Pfam" id="PF00403">
    <property type="entry name" value="HMA"/>
    <property type="match status" value="1"/>
</dbReference>
<keyword evidence="7 10" id="KW-0574">Periplasm</keyword>
<dbReference type="InterPro" id="IPR017969">
    <property type="entry name" value="Heavy-metal-associated_CS"/>
</dbReference>
<evidence type="ECO:0000259" key="12">
    <source>
        <dbReference type="PROSITE" id="PS50846"/>
    </source>
</evidence>
<evidence type="ECO:0000256" key="6">
    <source>
        <dbReference type="ARBA" id="ARBA00022729"/>
    </source>
</evidence>
<evidence type="ECO:0000313" key="14">
    <source>
        <dbReference type="Proteomes" id="UP000199297"/>
    </source>
</evidence>
<name>A0A1H7I715_9GAMM</name>
<comment type="subunit">
    <text evidence="3">Monomer.</text>
</comment>
<dbReference type="OrthoDB" id="7205933at2"/>
<dbReference type="GO" id="GO:0015097">
    <property type="term" value="F:mercury ion transmembrane transporter activity"/>
    <property type="evidence" value="ECO:0007669"/>
    <property type="project" value="UniProtKB-UniRule"/>
</dbReference>
<dbReference type="InterPro" id="IPR001802">
    <property type="entry name" value="MerP/CopZ"/>
</dbReference>
<evidence type="ECO:0000313" key="13">
    <source>
        <dbReference type="EMBL" id="SEK56355.1"/>
    </source>
</evidence>
<dbReference type="GO" id="GO:0042597">
    <property type="term" value="C:periplasmic space"/>
    <property type="evidence" value="ECO:0007669"/>
    <property type="project" value="UniProtKB-SubCell"/>
</dbReference>
<keyword evidence="14" id="KW-1185">Reference proteome</keyword>
<protein>
    <recommendedName>
        <fullName evidence="10">Periplasmic mercury ion-binding protein</fullName>
    </recommendedName>
</protein>
<evidence type="ECO:0000256" key="10">
    <source>
        <dbReference type="RuleBase" id="RU361212"/>
    </source>
</evidence>
<sequence>MKKLLLTALLTLSSMNVFAEIQTVTLDVPTMNCATCPITVKKSLKNVDGVEKAEVTYGTKLAVVSYDDAKTNVDALIKATTDAGYPSKLKK</sequence>
<gene>
    <name evidence="10" type="primary">merP</name>
    <name evidence="13" type="ORF">SAMN05216262_101674</name>
</gene>
<evidence type="ECO:0000256" key="1">
    <source>
        <dbReference type="ARBA" id="ARBA00004418"/>
    </source>
</evidence>
<dbReference type="AlphaFoldDB" id="A0A1H7I715"/>
<evidence type="ECO:0000256" key="2">
    <source>
        <dbReference type="ARBA" id="ARBA00005938"/>
    </source>
</evidence>
<dbReference type="RefSeq" id="WP_085282047.1">
    <property type="nucleotide sequence ID" value="NZ_FOBI01000001.1"/>
</dbReference>
<evidence type="ECO:0000256" key="5">
    <source>
        <dbReference type="ARBA" id="ARBA00022723"/>
    </source>
</evidence>
<feature type="domain" description="HMA" evidence="12">
    <location>
        <begin position="22"/>
        <end position="88"/>
    </location>
</feature>
<dbReference type="EMBL" id="FOBI01000001">
    <property type="protein sequence ID" value="SEK56355.1"/>
    <property type="molecule type" value="Genomic_DNA"/>
</dbReference>
<evidence type="ECO:0000256" key="3">
    <source>
        <dbReference type="ARBA" id="ARBA00011245"/>
    </source>
</evidence>
<keyword evidence="4 10" id="KW-0475">Mercuric resistance</keyword>
<keyword evidence="8 10" id="KW-0476">Mercury</keyword>
<evidence type="ECO:0000256" key="11">
    <source>
        <dbReference type="SAM" id="SignalP"/>
    </source>
</evidence>
<comment type="function">
    <text evidence="9 10">Involved in mercury resistance. Acts as a mercury scavenger that specifically binds to a mercuric ion in the periplasm and probably passes it to the cytoplasmic mercuric reductase MerA via the mercuric transport protein MerT.</text>
</comment>
<comment type="similarity">
    <text evidence="2">Belongs to the MerP family.</text>
</comment>
<dbReference type="NCBIfam" id="TIGR02052">
    <property type="entry name" value="MerP"/>
    <property type="match status" value="1"/>
</dbReference>
<dbReference type="PROSITE" id="PS50846">
    <property type="entry name" value="HMA_2"/>
    <property type="match status" value="1"/>
</dbReference>